<evidence type="ECO:0000313" key="2">
    <source>
        <dbReference type="Proteomes" id="UP000241771"/>
    </source>
</evidence>
<sequence>MKKTSALRLRFLINGGAAGLALQWDSTRTASAATKVRSTFRARRMQKNLSLSTEVSNKWRSGRAGAPAGLIRLQGEHISQMQKSLVLRQGF</sequence>
<comment type="caution">
    <text evidence="1">The sequence shown here is derived from an EMBL/GenBank/DDBJ whole genome shotgun (WGS) entry which is preliminary data.</text>
</comment>
<accession>A0A2T3NB40</accession>
<dbReference type="AlphaFoldDB" id="A0A2T3NB40"/>
<reference evidence="1 2" key="1">
    <citation type="submission" date="2018-01" db="EMBL/GenBank/DDBJ databases">
        <title>Whole genome sequencing of Histamine producing bacteria.</title>
        <authorList>
            <person name="Butler K."/>
        </authorList>
    </citation>
    <scope>NUCLEOTIDE SEQUENCE [LARGE SCALE GENOMIC DNA]</scope>
    <source>
        <strain evidence="1 2">DSM 100436</strain>
    </source>
</reference>
<dbReference type="Proteomes" id="UP000241771">
    <property type="component" value="Unassembled WGS sequence"/>
</dbReference>
<name>A0A2T3NB40_9GAMM</name>
<evidence type="ECO:0000313" key="1">
    <source>
        <dbReference type="EMBL" id="PSW11055.1"/>
    </source>
</evidence>
<proteinExistence type="predicted"/>
<protein>
    <submittedName>
        <fullName evidence="1">Uncharacterized protein</fullName>
    </submittedName>
</protein>
<keyword evidence="2" id="KW-1185">Reference proteome</keyword>
<organism evidence="1 2">
    <name type="scientific">Photobacterium sanctipauli</name>
    <dbReference type="NCBI Taxonomy" id="1342794"/>
    <lineage>
        <taxon>Bacteria</taxon>
        <taxon>Pseudomonadati</taxon>
        <taxon>Pseudomonadota</taxon>
        <taxon>Gammaproteobacteria</taxon>
        <taxon>Vibrionales</taxon>
        <taxon>Vibrionaceae</taxon>
        <taxon>Photobacterium</taxon>
    </lineage>
</organism>
<gene>
    <name evidence="1" type="ORF">C9I98_24695</name>
</gene>
<dbReference type="EMBL" id="PYMA01000025">
    <property type="protein sequence ID" value="PSW11055.1"/>
    <property type="molecule type" value="Genomic_DNA"/>
</dbReference>